<proteinExistence type="predicted"/>
<dbReference type="SMART" id="SM00248">
    <property type="entry name" value="ANK"/>
    <property type="match status" value="15"/>
</dbReference>
<gene>
    <name evidence="5" type="primary">Aste57867_876</name>
    <name evidence="4" type="ORF">As57867_000875</name>
    <name evidence="5" type="ORF">ASTE57867_876</name>
</gene>
<dbReference type="SUPFAM" id="SSF48403">
    <property type="entry name" value="Ankyrin repeat"/>
    <property type="match status" value="2"/>
</dbReference>
<evidence type="ECO:0000256" key="1">
    <source>
        <dbReference type="ARBA" id="ARBA00022737"/>
    </source>
</evidence>
<feature type="repeat" description="ANK" evidence="3">
    <location>
        <begin position="303"/>
        <end position="336"/>
    </location>
</feature>
<evidence type="ECO:0000313" key="5">
    <source>
        <dbReference type="EMBL" id="VFT78100.1"/>
    </source>
</evidence>
<keyword evidence="6" id="KW-1185">Reference proteome</keyword>
<dbReference type="AlphaFoldDB" id="A0A485K4Z9"/>
<dbReference type="PRINTS" id="PR01415">
    <property type="entry name" value="ANKYRIN"/>
</dbReference>
<organism evidence="5 6">
    <name type="scientific">Aphanomyces stellatus</name>
    <dbReference type="NCBI Taxonomy" id="120398"/>
    <lineage>
        <taxon>Eukaryota</taxon>
        <taxon>Sar</taxon>
        <taxon>Stramenopiles</taxon>
        <taxon>Oomycota</taxon>
        <taxon>Saprolegniomycetes</taxon>
        <taxon>Saprolegniales</taxon>
        <taxon>Verrucalvaceae</taxon>
        <taxon>Aphanomyces</taxon>
    </lineage>
</organism>
<evidence type="ECO:0000256" key="3">
    <source>
        <dbReference type="PROSITE-ProRule" id="PRU00023"/>
    </source>
</evidence>
<evidence type="ECO:0000313" key="4">
    <source>
        <dbReference type="EMBL" id="KAF0719680.1"/>
    </source>
</evidence>
<dbReference type="PANTHER" id="PTHR24198:SF165">
    <property type="entry name" value="ANKYRIN REPEAT-CONTAINING PROTEIN-RELATED"/>
    <property type="match status" value="1"/>
</dbReference>
<dbReference type="OrthoDB" id="20872at2759"/>
<dbReference type="EMBL" id="CAADRA010000054">
    <property type="protein sequence ID" value="VFT78100.1"/>
    <property type="molecule type" value="Genomic_DNA"/>
</dbReference>
<sequence>MMSSAETKDVVFDGTPNPLLALHAAISNGKIFDIDAILKKDPLLANAALNGVTPVMQTLSNPFPERILEILRVYNVIWTKEIGWEFIREACVKGVSLDTVDYVYNWMLGPKPSEVYEGTSPIGRLKHAFMMDDYYSYHCMVLSGFLDVAIDAQNETVALHLLNLPFSISILKMPASDLSLNWLSRAVYSRLWNVVASFDQHDPLRPFVFARCFISHTVFRDHRKKILTRYRCDMTWRATREALLVQRRCVGLPDHIGWLIAEFVFVFDDVAQAEKYWCAANNVHEVELLLADSMYPINCPDSNGRMALHVASEAGHKGIVDRLLARADVDVNVQNEAGETPLMMAAAAGHVDIIRQLIHCHDLADVNLPANNGCSALHYAANGHLDAVKALLTCPGIDVFMINQAGLTPVDVSCAAKEPAIIELLLQQTPVQDKNHNSETTNAATKMLQAIRSGNYTAVLDILKDGYDMNTVGQILVPIKAHDGFAIAEWKCTPLTCAARFGRQDIVELLLKQKNIDVQQNAYPLNPVEVPVFIACRFRHEQVAALLAKHPDVDINTRTTKDETMLIAAAQLGWVTVVDALLLHPSCQDVNHGGGLYQRTALHAASLHGHAKVANRLLQESNIRVNIPDKDGRTPLLLACTRGHFDVARVLVDHHADANARSKDSFTPFRMACGYGFETIAMLMLKQSNVNVDIVPRVYPNGNADSIGSSQFAGTALMAACRHGMTNVVSEILKMKTRFDINHRAYYGVPHKYWALDSGSALHAACYYGHLDTVKILLQCSDIDVNLVQFFGTPLGFACQQGHESIVACLLERLELDLKTPFGGRKTAFMSAAEHGHLNIVQSLLARLTLNDVNDQDNYGLTALHYAAGNCHTDVVRLLLKLSNVDITIKNKNSMTPLQYACHRGHVDVVRVFVKEFFMVPNYVQVNPLPTQDVQKSAKSEQLIEINPVHIRAIMATIKFAIDEAVPSIVDWCFENLESFRPVVFACITNSPENAHLDWAANITRRYRKNAKFLVFRCVALVNHRLMGLPDHLTIHIVRYIFDVEFEASQWWCTPCHTLLWLCHEDHRPQNNL</sequence>
<dbReference type="PROSITE" id="PS50088">
    <property type="entry name" value="ANK_REPEAT"/>
    <property type="match status" value="4"/>
</dbReference>
<name>A0A485K4Z9_9STRA</name>
<reference evidence="4" key="2">
    <citation type="submission" date="2019-06" db="EMBL/GenBank/DDBJ databases">
        <title>Genomics analysis of Aphanomyces spp. identifies a new class of oomycete effector associated with host adaptation.</title>
        <authorList>
            <person name="Gaulin E."/>
        </authorList>
    </citation>
    <scope>NUCLEOTIDE SEQUENCE</scope>
    <source>
        <strain evidence="4">CBS 578.67</strain>
    </source>
</reference>
<evidence type="ECO:0000313" key="6">
    <source>
        <dbReference type="Proteomes" id="UP000332933"/>
    </source>
</evidence>
<dbReference type="PANTHER" id="PTHR24198">
    <property type="entry name" value="ANKYRIN REPEAT AND PROTEIN KINASE DOMAIN-CONTAINING PROTEIN"/>
    <property type="match status" value="1"/>
</dbReference>
<dbReference type="Pfam" id="PF12796">
    <property type="entry name" value="Ank_2"/>
    <property type="match status" value="4"/>
</dbReference>
<feature type="repeat" description="ANK" evidence="3">
    <location>
        <begin position="631"/>
        <end position="663"/>
    </location>
</feature>
<evidence type="ECO:0000256" key="2">
    <source>
        <dbReference type="ARBA" id="ARBA00023043"/>
    </source>
</evidence>
<dbReference type="Proteomes" id="UP000332933">
    <property type="component" value="Unassembled WGS sequence"/>
</dbReference>
<keyword evidence="1" id="KW-0677">Repeat</keyword>
<accession>A0A485K4Z9</accession>
<dbReference type="PROSITE" id="PS50297">
    <property type="entry name" value="ANK_REP_REGION"/>
    <property type="match status" value="4"/>
</dbReference>
<protein>
    <submittedName>
        <fullName evidence="5">Aste57867_876 protein</fullName>
    </submittedName>
</protein>
<dbReference type="InterPro" id="IPR002110">
    <property type="entry name" value="Ankyrin_rpt"/>
</dbReference>
<dbReference type="GO" id="GO:0005737">
    <property type="term" value="C:cytoplasm"/>
    <property type="evidence" value="ECO:0007669"/>
    <property type="project" value="TreeGrafter"/>
</dbReference>
<dbReference type="EMBL" id="VJMH01000054">
    <property type="protein sequence ID" value="KAF0719680.1"/>
    <property type="molecule type" value="Genomic_DNA"/>
</dbReference>
<dbReference type="InterPro" id="IPR036770">
    <property type="entry name" value="Ankyrin_rpt-contain_sf"/>
</dbReference>
<feature type="repeat" description="ANK" evidence="3">
    <location>
        <begin position="859"/>
        <end position="881"/>
    </location>
</feature>
<dbReference type="Pfam" id="PF00023">
    <property type="entry name" value="Ank"/>
    <property type="match status" value="2"/>
</dbReference>
<feature type="repeat" description="ANK" evidence="3">
    <location>
        <begin position="337"/>
        <end position="358"/>
    </location>
</feature>
<reference evidence="5 6" key="1">
    <citation type="submission" date="2019-03" db="EMBL/GenBank/DDBJ databases">
        <authorList>
            <person name="Gaulin E."/>
            <person name="Dumas B."/>
        </authorList>
    </citation>
    <scope>NUCLEOTIDE SEQUENCE [LARGE SCALE GENOMIC DNA]</scope>
    <source>
        <strain evidence="5">CBS 568.67</strain>
    </source>
</reference>
<dbReference type="Gene3D" id="1.25.40.20">
    <property type="entry name" value="Ankyrin repeat-containing domain"/>
    <property type="match status" value="7"/>
</dbReference>
<keyword evidence="2 3" id="KW-0040">ANK repeat</keyword>